<keyword evidence="2" id="KW-1185">Reference proteome</keyword>
<accession>A0ABR1FZE4</accession>
<comment type="caution">
    <text evidence="1">The sequence shown here is derived from an EMBL/GenBank/DDBJ whole genome shotgun (WGS) entry which is preliminary data.</text>
</comment>
<reference evidence="1 2" key="1">
    <citation type="submission" date="2024-03" db="EMBL/GenBank/DDBJ databases">
        <title>Aureococcus anophagefferens CCMP1851 and Kratosvirus quantuckense: Draft genome of a second virus-susceptible host strain in the model system.</title>
        <authorList>
            <person name="Chase E."/>
            <person name="Truchon A.R."/>
            <person name="Schepens W."/>
            <person name="Wilhelm S.W."/>
        </authorList>
    </citation>
    <scope>NUCLEOTIDE SEQUENCE [LARGE SCALE GENOMIC DNA]</scope>
    <source>
        <strain evidence="1 2">CCMP1851</strain>
    </source>
</reference>
<dbReference type="KEGG" id="aaf:AURANDRAFT_63136"/>
<proteinExistence type="predicted"/>
<evidence type="ECO:0000313" key="1">
    <source>
        <dbReference type="EMBL" id="KAK7241638.1"/>
    </source>
</evidence>
<dbReference type="Proteomes" id="UP001363151">
    <property type="component" value="Unassembled WGS sequence"/>
</dbReference>
<name>A0ABR1FZE4_AURAN</name>
<evidence type="ECO:0000313" key="2">
    <source>
        <dbReference type="Proteomes" id="UP001363151"/>
    </source>
</evidence>
<gene>
    <name evidence="1" type="ORF">SO694_00178011</name>
</gene>
<dbReference type="EMBL" id="JBBJCI010000166">
    <property type="protein sequence ID" value="KAK7241638.1"/>
    <property type="molecule type" value="Genomic_DNA"/>
</dbReference>
<organism evidence="1 2">
    <name type="scientific">Aureococcus anophagefferens</name>
    <name type="common">Harmful bloom alga</name>
    <dbReference type="NCBI Taxonomy" id="44056"/>
    <lineage>
        <taxon>Eukaryota</taxon>
        <taxon>Sar</taxon>
        <taxon>Stramenopiles</taxon>
        <taxon>Ochrophyta</taxon>
        <taxon>Pelagophyceae</taxon>
        <taxon>Pelagomonadales</taxon>
        <taxon>Pelagomonadaceae</taxon>
        <taxon>Aureococcus</taxon>
    </lineage>
</organism>
<sequence length="749" mass="82821">MYQLPRGMNMEPKRQVFGWDDHERPKRDAGQALQATHLDGLASLDEASALSSSYALPRFVRDHAPPASGPGAWTVGKSRARTRELRRSSSDSLRSGGGGAYWRYPSGERVEALALRPPVDLVDSSMRAEVSLATASAMREKALLDYREARCKGAAWLWLRATKRAGGSRTIALMTLHLWHNYCVSSIARRAQVEEIVHRYDMRRKRFMIRQWLRAAKKQRRERQLEMEKVMREAELFEAKEATRVAEARAEDLNRRVESLERALAAARAREVSDEERERIAVERAEDRARGDRAEEALLVMVGAAATIVPAALANAQRGLFRLRTPAEVAADEGARRGSVLQQQAEAKRLAELSASGFDVAEEQSVPRWTGAPKYPDLRGVLEPETIAKLALPRALDLPKTAAEELAAADAGGAPVEEHRPDDLAEEILLAFANHQSLHAGAGGARAAAVESLPTYQEMTNWKTAFVDGRQLARIVFAELEALLPARAVKGVERAEGVNLKGRKTLLGYRGTGPRLWQRGVDQGALQSFASDVRGRLDRPNDLAKLLEKVAREDLGLPPGLLHADDLRRRDVDWHFAFLAHLFSKGGSRLIDHDQDIAPDGVVGKYRYTKREMAKVRDRWARLRADLEVPAPDPELPDEDLIPLLPKSAIAKLLPPPAAMQTAEDDAAQDAGIGDMVQLTVDAANMMEAVGELEADEWRNSILWDHVRNTVDNKAFSELARRGRIVPGPRFEGNVARDPAEARAPAAAA</sequence>
<protein>
    <submittedName>
        <fullName evidence="1">Uncharacterized protein</fullName>
    </submittedName>
</protein>